<protein>
    <recommendedName>
        <fullName evidence="3">Pilus assembly protein TadE</fullName>
    </recommendedName>
</protein>
<dbReference type="KEGG" id="pei:H9L10_11320"/>
<dbReference type="Proteomes" id="UP000515976">
    <property type="component" value="Chromosome"/>
</dbReference>
<reference evidence="1 2" key="1">
    <citation type="submission" date="2020-08" db="EMBL/GenBank/DDBJ databases">
        <title>Genome sequence of Phycicoccus endophyticus JCM 31784T.</title>
        <authorList>
            <person name="Hyun D.-W."/>
            <person name="Bae J.-W."/>
        </authorList>
    </citation>
    <scope>NUCLEOTIDE SEQUENCE [LARGE SCALE GENOMIC DNA]</scope>
    <source>
        <strain evidence="1 2">JCM 31784</strain>
    </source>
</reference>
<sequence length="119" mass="12273">MRRPGRREQGMATAELAVAIPALLLVLAVALSAVRVGIDRVRCVDAAAAGARLLARGEPAATVRNRVAALAPSGAEVTLEVREEQVLVRVRGSAPEPLAVLGAPLTPQGEAVARREGSP</sequence>
<name>A0A7G9QZT8_9MICO</name>
<accession>A0A7G9QZT8</accession>
<proteinExistence type="predicted"/>
<evidence type="ECO:0000313" key="2">
    <source>
        <dbReference type="Proteomes" id="UP000515976"/>
    </source>
</evidence>
<organism evidence="1 2">
    <name type="scientific">Phycicoccus endophyticus</name>
    <dbReference type="NCBI Taxonomy" id="1690220"/>
    <lineage>
        <taxon>Bacteria</taxon>
        <taxon>Bacillati</taxon>
        <taxon>Actinomycetota</taxon>
        <taxon>Actinomycetes</taxon>
        <taxon>Micrococcales</taxon>
        <taxon>Intrasporangiaceae</taxon>
        <taxon>Phycicoccus</taxon>
    </lineage>
</organism>
<dbReference type="InterPro" id="IPR049790">
    <property type="entry name" value="Rv3655c/TadE"/>
</dbReference>
<evidence type="ECO:0008006" key="3">
    <source>
        <dbReference type="Google" id="ProtNLM"/>
    </source>
</evidence>
<dbReference type="NCBIfam" id="NF041390">
    <property type="entry name" value="TadE_Rv3655c"/>
    <property type="match status" value="1"/>
</dbReference>
<evidence type="ECO:0000313" key="1">
    <source>
        <dbReference type="EMBL" id="QNN48863.1"/>
    </source>
</evidence>
<dbReference type="EMBL" id="CP060712">
    <property type="protein sequence ID" value="QNN48863.1"/>
    <property type="molecule type" value="Genomic_DNA"/>
</dbReference>
<dbReference type="RefSeq" id="WP_166102734.1">
    <property type="nucleotide sequence ID" value="NZ_BMMY01000008.1"/>
</dbReference>
<gene>
    <name evidence="1" type="ORF">H9L10_11320</name>
</gene>
<keyword evidence="2" id="KW-1185">Reference proteome</keyword>
<dbReference type="AlphaFoldDB" id="A0A7G9QZT8"/>